<evidence type="ECO:0000313" key="8">
    <source>
        <dbReference type="EMBL" id="KAK4499052.1"/>
    </source>
</evidence>
<keyword evidence="6 7" id="KW-0472">Membrane</keyword>
<comment type="similarity">
    <text evidence="2 7">Belongs to the TPT transporter family. SLC35D subfamily.</text>
</comment>
<comment type="subunit">
    <text evidence="3 7">Homooligomer.</text>
</comment>
<dbReference type="InterPro" id="IPR050186">
    <property type="entry name" value="TPT_transporter"/>
</dbReference>
<feature type="transmembrane region" description="Helical" evidence="7">
    <location>
        <begin position="150"/>
        <end position="172"/>
    </location>
</feature>
<organism evidence="8 9">
    <name type="scientific">Zasmidium cellare</name>
    <name type="common">Wine cellar mold</name>
    <name type="synonym">Racodium cellare</name>
    <dbReference type="NCBI Taxonomy" id="395010"/>
    <lineage>
        <taxon>Eukaryota</taxon>
        <taxon>Fungi</taxon>
        <taxon>Dikarya</taxon>
        <taxon>Ascomycota</taxon>
        <taxon>Pezizomycotina</taxon>
        <taxon>Dothideomycetes</taxon>
        <taxon>Dothideomycetidae</taxon>
        <taxon>Mycosphaerellales</taxon>
        <taxon>Mycosphaerellaceae</taxon>
        <taxon>Zasmidium</taxon>
    </lineage>
</organism>
<feature type="transmembrane region" description="Helical" evidence="7">
    <location>
        <begin position="122"/>
        <end position="144"/>
    </location>
</feature>
<feature type="transmembrane region" description="Helical" evidence="7">
    <location>
        <begin position="85"/>
        <end position="102"/>
    </location>
</feature>
<gene>
    <name evidence="8" type="ORF">PRZ48_009564</name>
</gene>
<evidence type="ECO:0000256" key="2">
    <source>
        <dbReference type="ARBA" id="ARBA00010425"/>
    </source>
</evidence>
<keyword evidence="7" id="KW-0968">Cytoplasmic vesicle</keyword>
<evidence type="ECO:0000313" key="9">
    <source>
        <dbReference type="Proteomes" id="UP001305779"/>
    </source>
</evidence>
<keyword evidence="7" id="KW-0256">Endoplasmic reticulum</keyword>
<dbReference type="EMBL" id="JAXOVC010000007">
    <property type="protein sequence ID" value="KAK4499052.1"/>
    <property type="molecule type" value="Genomic_DNA"/>
</dbReference>
<sequence>MSDDDEKKDSGELTYLEARPFLVDVKDEEKQEYEAATNDNSASRHQPTNQGLSKRFWIAAAVNSLSTVGIVFINKTIFTNPSLRHTQVLFAAFHFLLTYFFLWTTSSPHLPFRLFTPKPFPFLTILPLATAMIGNVVLMNASLAYSSIQFYQIVRVLLTPCVALLNLVLYGLTIPMRAACMLIPVCIGVAVVSYFDALSTTATQKETTPLGVFFAFSALGASAIHTVWIGKYHRTLQCSSMQLLMNQAPVSVAVMVYIIPFSDDVAGFVRGVGWFDAGLIFISGGLACLINLSQFLIISEAGPVSSTVVGHFKTCSIVAMGWVVSGKQLRDGSLLGVVLAVGGIISYSYVTQREARK</sequence>
<feature type="transmembrane region" description="Helical" evidence="7">
    <location>
        <begin position="56"/>
        <end position="73"/>
    </location>
</feature>
<keyword evidence="7" id="KW-0762">Sugar transport</keyword>
<protein>
    <recommendedName>
        <fullName evidence="7">GDP-mannose transporter</fullName>
        <shortName evidence="7">GMT</shortName>
    </recommendedName>
</protein>
<feature type="transmembrane region" description="Helical" evidence="7">
    <location>
        <begin position="210"/>
        <end position="229"/>
    </location>
</feature>
<reference evidence="8 9" key="1">
    <citation type="journal article" date="2023" name="G3 (Bethesda)">
        <title>A chromosome-level genome assembly of Zasmidium syzygii isolated from banana leaves.</title>
        <authorList>
            <person name="van Westerhoven A.C."/>
            <person name="Mehrabi R."/>
            <person name="Talebi R."/>
            <person name="Steentjes M.B.F."/>
            <person name="Corcolon B."/>
            <person name="Chong P.A."/>
            <person name="Kema G.H.J."/>
            <person name="Seidl M.F."/>
        </authorList>
    </citation>
    <scope>NUCLEOTIDE SEQUENCE [LARGE SCALE GENOMIC DNA]</scope>
    <source>
        <strain evidence="8 9">P124</strain>
    </source>
</reference>
<dbReference type="PANTHER" id="PTHR11132">
    <property type="entry name" value="SOLUTE CARRIER FAMILY 35"/>
    <property type="match status" value="1"/>
</dbReference>
<name>A0ABR0EC30_ZASCE</name>
<accession>A0ABR0EC30</accession>
<evidence type="ECO:0000256" key="5">
    <source>
        <dbReference type="ARBA" id="ARBA00022989"/>
    </source>
</evidence>
<feature type="transmembrane region" description="Helical" evidence="7">
    <location>
        <begin position="272"/>
        <end position="292"/>
    </location>
</feature>
<evidence type="ECO:0000256" key="6">
    <source>
        <dbReference type="ARBA" id="ARBA00023136"/>
    </source>
</evidence>
<feature type="transmembrane region" description="Helical" evidence="7">
    <location>
        <begin position="332"/>
        <end position="350"/>
    </location>
</feature>
<keyword evidence="9" id="KW-1185">Reference proteome</keyword>
<evidence type="ECO:0000256" key="4">
    <source>
        <dbReference type="ARBA" id="ARBA00022692"/>
    </source>
</evidence>
<evidence type="ECO:0000256" key="7">
    <source>
        <dbReference type="RuleBase" id="RU367097"/>
    </source>
</evidence>
<evidence type="ECO:0000256" key="3">
    <source>
        <dbReference type="ARBA" id="ARBA00011182"/>
    </source>
</evidence>
<proteinExistence type="inferred from homology"/>
<keyword evidence="7" id="KW-0333">Golgi apparatus</keyword>
<comment type="function">
    <text evidence="1 7">Involved in the import of GDP-mannose from the cytoplasm into the Golgi lumen.</text>
</comment>
<keyword evidence="7" id="KW-0813">Transport</keyword>
<feature type="transmembrane region" description="Helical" evidence="7">
    <location>
        <begin position="179"/>
        <end position="198"/>
    </location>
</feature>
<evidence type="ECO:0000256" key="1">
    <source>
        <dbReference type="ARBA" id="ARBA00003420"/>
    </source>
</evidence>
<keyword evidence="4 7" id="KW-0812">Transmembrane</keyword>
<comment type="subcellular location">
    <subcellularLocation>
        <location evidence="7">Golgi apparatus membrane</location>
        <topology evidence="7">Multi-pass membrane protein</topology>
    </subcellularLocation>
    <subcellularLocation>
        <location evidence="7">Cytoplasmic vesicle membrane</location>
        <topology evidence="7">Multi-pass membrane protein</topology>
    </subcellularLocation>
    <subcellularLocation>
        <location evidence="7">Endoplasmic reticulum membrane</location>
        <topology evidence="7">Multi-pass membrane protein</topology>
    </subcellularLocation>
</comment>
<dbReference type="Proteomes" id="UP001305779">
    <property type="component" value="Unassembled WGS sequence"/>
</dbReference>
<keyword evidence="5 7" id="KW-1133">Transmembrane helix</keyword>
<comment type="caution">
    <text evidence="8">The sequence shown here is derived from an EMBL/GenBank/DDBJ whole genome shotgun (WGS) entry which is preliminary data.</text>
</comment>